<dbReference type="AlphaFoldDB" id="A0A2K0JI88"/>
<gene>
    <name evidence="2" type="ORF">RK55_018635</name>
</gene>
<dbReference type="Proteomes" id="UP000236163">
    <property type="component" value="Unassembled WGS sequence"/>
</dbReference>
<keyword evidence="1" id="KW-0472">Membrane</keyword>
<protein>
    <submittedName>
        <fullName evidence="2">PhoPQ-regulated protein</fullName>
    </submittedName>
</protein>
<dbReference type="PANTHER" id="PTHR31497">
    <property type="entry name" value="AUTOCRINE PROLIFERATION REPRESSOR PROTEIN A"/>
    <property type="match status" value="1"/>
</dbReference>
<keyword evidence="1" id="KW-0812">Transmembrane</keyword>
<dbReference type="InterPro" id="IPR029058">
    <property type="entry name" value="AB_hydrolase_fold"/>
</dbReference>
<organism evidence="2 3">
    <name type="scientific">Salmonella enterica subsp. houtenae serovar 50:g,z51:-</name>
    <dbReference type="NCBI Taxonomy" id="1173947"/>
    <lineage>
        <taxon>Bacteria</taxon>
        <taxon>Pseudomonadati</taxon>
        <taxon>Pseudomonadota</taxon>
        <taxon>Gammaproteobacteria</taxon>
        <taxon>Enterobacterales</taxon>
        <taxon>Enterobacteriaceae</taxon>
        <taxon>Salmonella</taxon>
    </lineage>
</organism>
<evidence type="ECO:0000313" key="3">
    <source>
        <dbReference type="Proteomes" id="UP000236163"/>
    </source>
</evidence>
<dbReference type="InterPro" id="IPR009199">
    <property type="entry name" value="PhoPQ-act_pathogen-rel_PqaA"/>
</dbReference>
<keyword evidence="1" id="KW-1133">Transmembrane helix</keyword>
<accession>A0A2K0JI88</accession>
<dbReference type="PANTHER" id="PTHR31497:SF0">
    <property type="entry name" value="AUTOCRINE PROLIFERATION REPRESSOR PROTEIN A"/>
    <property type="match status" value="1"/>
</dbReference>
<sequence>MFKRYLWNSRWLAFALVKRGENMKKRYLVVIVVLFISTNVYTLLHKNVFYCHNSPEYDLSHVLPDYREQISGTPLKYTLISTVPLAQVVIRHYELLSQHWSPDDMVNPAQWRHNVDIYIPEKAKERHALVVINNGINYEKGVQIPSKSVDFTQETLANIAHDTNTIVISVSDIPNQYLTFQDDKKPLKEDESISRSWTLFMEAPEQRKLIPLNIPMVTALAQATRLAKNELAQWNIHSFIITGISKRGWTAWLSAITDPDVEAIVPFAIDLLDIDASLEHIYQSYGGNWPITFYPYYQQGIDEKIKSYPFSQLRQIIDPLRYLNTIYQPRLAIPKYIINASGDDFFVPDNTRFYYKKLPGVKSLRIVPNTSHYSIKDITEESLVPFINRFQSKKTLPQVFGIIHHNLLTVYFSEVPVKVVRWTADNPNARDFRYACGIRYHPLTIDIPITNRISITLNEPETGWEATYIEATFDDGYIATTQVYITPDDKYPQIAPPSVNAACQTLPGRGLGENDLLD</sequence>
<dbReference type="EMBL" id="JWSP02000004">
    <property type="protein sequence ID" value="PNO34999.1"/>
    <property type="molecule type" value="Genomic_DNA"/>
</dbReference>
<evidence type="ECO:0000313" key="2">
    <source>
        <dbReference type="EMBL" id="PNO34999.1"/>
    </source>
</evidence>
<reference evidence="3" key="1">
    <citation type="submission" date="2017-12" db="EMBL/GenBank/DDBJ databases">
        <title>FDA dAtabase for Regulatory Grade micrObial Sequences (FDA-ARGOS): Supporting development and validation of Infectious Disease Dx tests.</title>
        <authorList>
            <person name="Sichtig H."/>
            <person name="Tallon L."/>
            <person name="Sadzewicz L."/>
            <person name="Sengamalay N."/>
            <person name="Nagaraj S."/>
            <person name="Vavikolanu K."/>
            <person name="Aluvathingal J."/>
            <person name="Nadendla S."/>
            <person name="Pirone D.C."/>
            <person name="Hoffman M."/>
            <person name="Muruvanda T."/>
            <person name="Allard M."/>
            <person name="Evans P."/>
        </authorList>
    </citation>
    <scope>NUCLEOTIDE SEQUENCE [LARGE SCALE GENOMIC DNA]</scope>
    <source>
        <strain evidence="3">FDAARGOS_55</strain>
    </source>
</reference>
<evidence type="ECO:0000256" key="1">
    <source>
        <dbReference type="SAM" id="Phobius"/>
    </source>
</evidence>
<name>A0A2K0JI88_SALHO</name>
<dbReference type="SUPFAM" id="SSF53474">
    <property type="entry name" value="alpha/beta-Hydrolases"/>
    <property type="match status" value="1"/>
</dbReference>
<dbReference type="PIRSF" id="PIRSF014728">
    <property type="entry name" value="PqaA"/>
    <property type="match status" value="1"/>
</dbReference>
<dbReference type="Pfam" id="PF10142">
    <property type="entry name" value="PhoPQ_related"/>
    <property type="match status" value="1"/>
</dbReference>
<comment type="caution">
    <text evidence="2">The sequence shown here is derived from an EMBL/GenBank/DDBJ whole genome shotgun (WGS) entry which is preliminary data.</text>
</comment>
<feature type="transmembrane region" description="Helical" evidence="1">
    <location>
        <begin position="27"/>
        <end position="44"/>
    </location>
</feature>
<dbReference type="Gene3D" id="3.40.50.1820">
    <property type="entry name" value="alpha/beta hydrolase"/>
    <property type="match status" value="1"/>
</dbReference>
<proteinExistence type="predicted"/>
<dbReference type="STRING" id="523831.SEHO0A_01476"/>